<keyword evidence="6 10" id="KW-0812">Transmembrane</keyword>
<keyword evidence="9 10" id="KW-0472">Membrane</keyword>
<keyword evidence="5 10" id="KW-0145">Chemotaxis</keyword>
<dbReference type="GO" id="GO:0005886">
    <property type="term" value="C:plasma membrane"/>
    <property type="evidence" value="ECO:0007669"/>
    <property type="project" value="UniProtKB-SubCell"/>
</dbReference>
<evidence type="ECO:0000256" key="4">
    <source>
        <dbReference type="ARBA" id="ARBA00022475"/>
    </source>
</evidence>
<accession>A0AA86N1J9</accession>
<name>A0AA86N1J9_9BACT</name>
<gene>
    <name evidence="12" type="ORF">DNFV4_03443</name>
</gene>
<dbReference type="PANTHER" id="PTHR35091">
    <property type="entry name" value="FLAGELLAR PROTEIN FLIL"/>
    <property type="match status" value="1"/>
</dbReference>
<dbReference type="EMBL" id="OX365700">
    <property type="protein sequence ID" value="CAI4033013.1"/>
    <property type="molecule type" value="Genomic_DNA"/>
</dbReference>
<keyword evidence="12" id="KW-0969">Cilium</keyword>
<organism evidence="12 13">
    <name type="scientific">Nitrospira tepida</name>
    <dbReference type="NCBI Taxonomy" id="2973512"/>
    <lineage>
        <taxon>Bacteria</taxon>
        <taxon>Pseudomonadati</taxon>
        <taxon>Nitrospirota</taxon>
        <taxon>Nitrospiria</taxon>
        <taxon>Nitrospirales</taxon>
        <taxon>Nitrospiraceae</taxon>
        <taxon>Nitrospira</taxon>
    </lineage>
</organism>
<proteinExistence type="inferred from homology"/>
<dbReference type="InterPro" id="IPR005503">
    <property type="entry name" value="FliL"/>
</dbReference>
<sequence length="181" mass="19427">MAEVAEEAKAPALAPGLPMKMVIMIAVGMLLLGLGGAALLFHFMKGAGPSAKNEEQASEAPVPAKEGHDIGSKPQTGATAQVGVIYDLDPFIVNLADTPEIHYLKVTVKFELERPDVTEELNKRLPQTRDAILVLLSSKEAAAVRSTQGKLQLREEILQRVNALLPKGGARGVYFTDFIVQ</sequence>
<dbReference type="Proteomes" id="UP001179121">
    <property type="component" value="Chromosome"/>
</dbReference>
<dbReference type="Pfam" id="PF03748">
    <property type="entry name" value="FliL"/>
    <property type="match status" value="1"/>
</dbReference>
<evidence type="ECO:0000256" key="9">
    <source>
        <dbReference type="ARBA" id="ARBA00023136"/>
    </source>
</evidence>
<keyword evidence="8 10" id="KW-1133">Transmembrane helix</keyword>
<dbReference type="GO" id="GO:0006935">
    <property type="term" value="P:chemotaxis"/>
    <property type="evidence" value="ECO:0007669"/>
    <property type="project" value="UniProtKB-KW"/>
</dbReference>
<evidence type="ECO:0000256" key="7">
    <source>
        <dbReference type="ARBA" id="ARBA00022779"/>
    </source>
</evidence>
<comment type="subcellular location">
    <subcellularLocation>
        <location evidence="2">Cell membrane</location>
        <topology evidence="2">Single-pass membrane protein</topology>
    </subcellularLocation>
</comment>
<evidence type="ECO:0000256" key="11">
    <source>
        <dbReference type="SAM" id="MobiDB-lite"/>
    </source>
</evidence>
<protein>
    <recommendedName>
        <fullName evidence="10">Flagellar protein FliL</fullName>
    </recommendedName>
</protein>
<evidence type="ECO:0000256" key="10">
    <source>
        <dbReference type="RuleBase" id="RU364125"/>
    </source>
</evidence>
<keyword evidence="12" id="KW-0282">Flagellum</keyword>
<keyword evidence="7 10" id="KW-0283">Flagellar rotation</keyword>
<evidence type="ECO:0000256" key="3">
    <source>
        <dbReference type="ARBA" id="ARBA00008281"/>
    </source>
</evidence>
<dbReference type="PANTHER" id="PTHR35091:SF2">
    <property type="entry name" value="FLAGELLAR PROTEIN FLIL"/>
    <property type="match status" value="1"/>
</dbReference>
<evidence type="ECO:0000256" key="1">
    <source>
        <dbReference type="ARBA" id="ARBA00002254"/>
    </source>
</evidence>
<evidence type="ECO:0000313" key="13">
    <source>
        <dbReference type="Proteomes" id="UP001179121"/>
    </source>
</evidence>
<dbReference type="GO" id="GO:0009425">
    <property type="term" value="C:bacterial-type flagellum basal body"/>
    <property type="evidence" value="ECO:0007669"/>
    <property type="project" value="InterPro"/>
</dbReference>
<feature type="region of interest" description="Disordered" evidence="11">
    <location>
        <begin position="50"/>
        <end position="73"/>
    </location>
</feature>
<evidence type="ECO:0000256" key="8">
    <source>
        <dbReference type="ARBA" id="ARBA00022989"/>
    </source>
</evidence>
<evidence type="ECO:0000256" key="2">
    <source>
        <dbReference type="ARBA" id="ARBA00004162"/>
    </source>
</evidence>
<keyword evidence="4 10" id="KW-1003">Cell membrane</keyword>
<dbReference type="KEGG" id="nti:DNFV4_03443"/>
<keyword evidence="13" id="KW-1185">Reference proteome</keyword>
<comment type="similarity">
    <text evidence="3 10">Belongs to the FliL family.</text>
</comment>
<evidence type="ECO:0000313" key="12">
    <source>
        <dbReference type="EMBL" id="CAI4033013.1"/>
    </source>
</evidence>
<evidence type="ECO:0000256" key="5">
    <source>
        <dbReference type="ARBA" id="ARBA00022500"/>
    </source>
</evidence>
<keyword evidence="12" id="KW-0966">Cell projection</keyword>
<comment type="function">
    <text evidence="1 10">Controls the rotational direction of flagella during chemotaxis.</text>
</comment>
<dbReference type="AlphaFoldDB" id="A0AA86N1J9"/>
<dbReference type="RefSeq" id="WP_289269848.1">
    <property type="nucleotide sequence ID" value="NZ_OX365700.1"/>
</dbReference>
<feature type="transmembrane region" description="Helical" evidence="10">
    <location>
        <begin position="21"/>
        <end position="43"/>
    </location>
</feature>
<reference evidence="12" key="1">
    <citation type="submission" date="2022-10" db="EMBL/GenBank/DDBJ databases">
        <authorList>
            <person name="Koch H."/>
        </authorList>
    </citation>
    <scope>NUCLEOTIDE SEQUENCE</scope>
    <source>
        <strain evidence="12">DNF</strain>
    </source>
</reference>
<evidence type="ECO:0000256" key="6">
    <source>
        <dbReference type="ARBA" id="ARBA00022692"/>
    </source>
</evidence>
<dbReference type="GO" id="GO:0071978">
    <property type="term" value="P:bacterial-type flagellum-dependent swarming motility"/>
    <property type="evidence" value="ECO:0007669"/>
    <property type="project" value="TreeGrafter"/>
</dbReference>